<keyword evidence="3" id="KW-0812">Transmembrane</keyword>
<dbReference type="InterPro" id="IPR003413">
    <property type="entry name" value="T2SS_GspI_C"/>
</dbReference>
<comment type="similarity">
    <text evidence="6">Belongs to the GSP I family.</text>
</comment>
<comment type="subunit">
    <text evidence="6">Type II secretion is composed of four main components: the outer membrane complex, the inner membrane complex, the cytoplasmic secretion ATPase and the periplasm-spanning pseudopilus.</text>
</comment>
<evidence type="ECO:0000256" key="7">
    <source>
        <dbReference type="SAM" id="SignalP"/>
    </source>
</evidence>
<evidence type="ECO:0000313" key="9">
    <source>
        <dbReference type="EMBL" id="MDU0353227.1"/>
    </source>
</evidence>
<comment type="PTM">
    <text evidence="6">Cleaved by prepilin peptidase.</text>
</comment>
<keyword evidence="2 6" id="KW-0488">Methylation</keyword>
<gene>
    <name evidence="9" type="primary">gspI</name>
    <name evidence="9" type="ORF">RS130_04140</name>
</gene>
<evidence type="ECO:0000256" key="5">
    <source>
        <dbReference type="ARBA" id="ARBA00023136"/>
    </source>
</evidence>
<keyword evidence="10" id="KW-1185">Reference proteome</keyword>
<name>A0ABU3STC0_9ALTE</name>
<dbReference type="EMBL" id="JAWDIO010000002">
    <property type="protein sequence ID" value="MDU0353227.1"/>
    <property type="molecule type" value="Genomic_DNA"/>
</dbReference>
<reference evidence="9 10" key="1">
    <citation type="submission" date="2023-10" db="EMBL/GenBank/DDBJ databases">
        <title>Glaciecola aquimarina strain GGW-M5 nov., isolated from a coastal seawater.</title>
        <authorList>
            <person name="Bayburt H."/>
            <person name="Kim J.M."/>
            <person name="Choi B.J."/>
            <person name="Jeon C.O."/>
        </authorList>
    </citation>
    <scope>NUCLEOTIDE SEQUENCE [LARGE SCALE GENOMIC DNA]</scope>
    <source>
        <strain evidence="9 10">KCTC 32108</strain>
    </source>
</reference>
<evidence type="ECO:0000256" key="4">
    <source>
        <dbReference type="ARBA" id="ARBA00022989"/>
    </source>
</evidence>
<accession>A0ABU3STC0</accession>
<dbReference type="PANTHER" id="PTHR38779">
    <property type="entry name" value="TYPE II SECRETION SYSTEM PROTEIN I-RELATED"/>
    <property type="match status" value="1"/>
</dbReference>
<dbReference type="InterPro" id="IPR045584">
    <property type="entry name" value="Pilin-like"/>
</dbReference>
<protein>
    <recommendedName>
        <fullName evidence="6">Type II secretion system protein I</fullName>
        <shortName evidence="6">T2SS minor pseudopilin I</shortName>
    </recommendedName>
</protein>
<evidence type="ECO:0000256" key="1">
    <source>
        <dbReference type="ARBA" id="ARBA00004167"/>
    </source>
</evidence>
<evidence type="ECO:0000259" key="8">
    <source>
        <dbReference type="Pfam" id="PF02501"/>
    </source>
</evidence>
<evidence type="ECO:0000256" key="6">
    <source>
        <dbReference type="RuleBase" id="RU368030"/>
    </source>
</evidence>
<keyword evidence="7" id="KW-0732">Signal</keyword>
<dbReference type="NCBIfam" id="TIGR01707">
    <property type="entry name" value="gspI"/>
    <property type="match status" value="1"/>
</dbReference>
<evidence type="ECO:0000256" key="3">
    <source>
        <dbReference type="ARBA" id="ARBA00022692"/>
    </source>
</evidence>
<dbReference type="SUPFAM" id="SSF54523">
    <property type="entry name" value="Pili subunits"/>
    <property type="match status" value="1"/>
</dbReference>
<evidence type="ECO:0000313" key="10">
    <source>
        <dbReference type="Proteomes" id="UP001247805"/>
    </source>
</evidence>
<keyword evidence="6" id="KW-0997">Cell inner membrane</keyword>
<feature type="chain" id="PRO_5045921204" description="Type II secretion system protein I" evidence="7">
    <location>
        <begin position="18"/>
        <end position="110"/>
    </location>
</feature>
<comment type="subcellular location">
    <subcellularLocation>
        <location evidence="6">Cell inner membrane</location>
        <topology evidence="6">Single-pass membrane protein</topology>
    </subcellularLocation>
    <subcellularLocation>
        <location evidence="1">Membrane</location>
        <topology evidence="1">Single-pass membrane protein</topology>
    </subcellularLocation>
</comment>
<dbReference type="RefSeq" id="WP_316024915.1">
    <property type="nucleotide sequence ID" value="NZ_JAWDIO010000002.1"/>
</dbReference>
<keyword evidence="4" id="KW-1133">Transmembrane helix</keyword>
<feature type="domain" description="Type II secretion system protein GspI C-terminal" evidence="8">
    <location>
        <begin position="29"/>
        <end position="106"/>
    </location>
</feature>
<feature type="signal peptide" evidence="7">
    <location>
        <begin position="1"/>
        <end position="17"/>
    </location>
</feature>
<dbReference type="Proteomes" id="UP001247805">
    <property type="component" value="Unassembled WGS sequence"/>
</dbReference>
<comment type="function">
    <text evidence="6">Component of the type II secretion system required for the energy-dependent secretion of extracellular factors such as proteases and toxins from the periplasm.</text>
</comment>
<dbReference type="PANTHER" id="PTHR38779:SF2">
    <property type="entry name" value="TYPE II SECRETION SYSTEM PROTEIN I-RELATED"/>
    <property type="match status" value="1"/>
</dbReference>
<keyword evidence="5" id="KW-0472">Membrane</keyword>
<dbReference type="InterPro" id="IPR010052">
    <property type="entry name" value="T2SS_protein-GspI"/>
</dbReference>
<comment type="caution">
    <text evidence="9">The sequence shown here is derived from an EMBL/GenBank/DDBJ whole genome shotgun (WGS) entry which is preliminary data.</text>
</comment>
<dbReference type="Gene3D" id="3.30.1300.30">
    <property type="entry name" value="GSPII I/J protein-like"/>
    <property type="match status" value="1"/>
</dbReference>
<keyword evidence="6" id="KW-1003">Cell membrane</keyword>
<proteinExistence type="inferred from homology"/>
<organism evidence="9 10">
    <name type="scientific">Paraglaciecola aquimarina</name>
    <dbReference type="NCBI Taxonomy" id="1235557"/>
    <lineage>
        <taxon>Bacteria</taxon>
        <taxon>Pseudomonadati</taxon>
        <taxon>Pseudomonadota</taxon>
        <taxon>Gammaproteobacteria</taxon>
        <taxon>Alteromonadales</taxon>
        <taxon>Alteromonadaceae</taxon>
        <taxon>Paraglaciecola</taxon>
    </lineage>
</organism>
<evidence type="ECO:0000256" key="2">
    <source>
        <dbReference type="ARBA" id="ARBA00022481"/>
    </source>
</evidence>
<dbReference type="Pfam" id="PF02501">
    <property type="entry name" value="T2SSI"/>
    <property type="match status" value="1"/>
</dbReference>
<sequence length="110" mass="12035">MVALVIFALTASAIVKASGDHLSSVGQIEHITFATWVANNQLTHLTISSNWPVKNNQTGSEDMAGKTWYWKQKVEKTEDNAMVKVEVIVGTDSKLNNAVTSVSAFITKRN</sequence>